<name>A0ACB9AZ73_ARCLA</name>
<protein>
    <submittedName>
        <fullName evidence="1">Uncharacterized protein</fullName>
    </submittedName>
</protein>
<keyword evidence="2" id="KW-1185">Reference proteome</keyword>
<dbReference type="Proteomes" id="UP001055879">
    <property type="component" value="Linkage Group LG07"/>
</dbReference>
<evidence type="ECO:0000313" key="1">
    <source>
        <dbReference type="EMBL" id="KAI3715544.1"/>
    </source>
</evidence>
<comment type="caution">
    <text evidence="1">The sequence shown here is derived from an EMBL/GenBank/DDBJ whole genome shotgun (WGS) entry which is preliminary data.</text>
</comment>
<organism evidence="1 2">
    <name type="scientific">Arctium lappa</name>
    <name type="common">Greater burdock</name>
    <name type="synonym">Lappa major</name>
    <dbReference type="NCBI Taxonomy" id="4217"/>
    <lineage>
        <taxon>Eukaryota</taxon>
        <taxon>Viridiplantae</taxon>
        <taxon>Streptophyta</taxon>
        <taxon>Embryophyta</taxon>
        <taxon>Tracheophyta</taxon>
        <taxon>Spermatophyta</taxon>
        <taxon>Magnoliopsida</taxon>
        <taxon>eudicotyledons</taxon>
        <taxon>Gunneridae</taxon>
        <taxon>Pentapetalae</taxon>
        <taxon>asterids</taxon>
        <taxon>campanulids</taxon>
        <taxon>Asterales</taxon>
        <taxon>Asteraceae</taxon>
        <taxon>Carduoideae</taxon>
        <taxon>Cardueae</taxon>
        <taxon>Arctiinae</taxon>
        <taxon>Arctium</taxon>
    </lineage>
</organism>
<reference evidence="1 2" key="2">
    <citation type="journal article" date="2022" name="Mol. Ecol. Resour.">
        <title>The genomes of chicory, endive, great burdock and yacon provide insights into Asteraceae paleo-polyploidization history and plant inulin production.</title>
        <authorList>
            <person name="Fan W."/>
            <person name="Wang S."/>
            <person name="Wang H."/>
            <person name="Wang A."/>
            <person name="Jiang F."/>
            <person name="Liu H."/>
            <person name="Zhao H."/>
            <person name="Xu D."/>
            <person name="Zhang Y."/>
        </authorList>
    </citation>
    <scope>NUCLEOTIDE SEQUENCE [LARGE SCALE GENOMIC DNA]</scope>
    <source>
        <strain evidence="2">cv. Niubang</strain>
    </source>
</reference>
<reference evidence="2" key="1">
    <citation type="journal article" date="2022" name="Mol. Ecol. Resour.">
        <title>The genomes of chicory, endive, great burdock and yacon provide insights into Asteraceae palaeo-polyploidization history and plant inulin production.</title>
        <authorList>
            <person name="Fan W."/>
            <person name="Wang S."/>
            <person name="Wang H."/>
            <person name="Wang A."/>
            <person name="Jiang F."/>
            <person name="Liu H."/>
            <person name="Zhao H."/>
            <person name="Xu D."/>
            <person name="Zhang Y."/>
        </authorList>
    </citation>
    <scope>NUCLEOTIDE SEQUENCE [LARGE SCALE GENOMIC DNA]</scope>
    <source>
        <strain evidence="2">cv. Niubang</strain>
    </source>
</reference>
<evidence type="ECO:0000313" key="2">
    <source>
        <dbReference type="Proteomes" id="UP001055879"/>
    </source>
</evidence>
<proteinExistence type="predicted"/>
<sequence length="137" mass="15073">MSLSHGHYREGASGHGTYDAIVTGDSAMVTIAMSRSRGWGRSRYSCRDCARDCAKVYACMKVVILFAHGLYGKSYVYFLVHEDLDGVYNVPIWEVPLAVRVGCLDLSGSHLGFLLGPGIFGEIEKEHFEVIVTPTLI</sequence>
<dbReference type="EMBL" id="CM042053">
    <property type="protein sequence ID" value="KAI3715544.1"/>
    <property type="molecule type" value="Genomic_DNA"/>
</dbReference>
<gene>
    <name evidence="1" type="ORF">L6452_22530</name>
</gene>
<accession>A0ACB9AZ73</accession>